<evidence type="ECO:0000256" key="6">
    <source>
        <dbReference type="ARBA" id="ARBA00023053"/>
    </source>
</evidence>
<proteinExistence type="inferred from homology"/>
<keyword evidence="4 11" id="KW-0812">Transmembrane</keyword>
<dbReference type="GO" id="GO:0015280">
    <property type="term" value="F:ligand-gated sodium channel activity"/>
    <property type="evidence" value="ECO:0007669"/>
    <property type="project" value="TreeGrafter"/>
</dbReference>
<keyword evidence="7 11" id="KW-0406">Ion transport</keyword>
<evidence type="ECO:0000256" key="10">
    <source>
        <dbReference type="ARBA" id="ARBA00023303"/>
    </source>
</evidence>
<keyword evidence="9 11" id="KW-0739">Sodium transport</keyword>
<organism evidence="12 13">
    <name type="scientific">Brachionus plicatilis</name>
    <name type="common">Marine rotifer</name>
    <name type="synonym">Brachionus muelleri</name>
    <dbReference type="NCBI Taxonomy" id="10195"/>
    <lineage>
        <taxon>Eukaryota</taxon>
        <taxon>Metazoa</taxon>
        <taxon>Spiralia</taxon>
        <taxon>Gnathifera</taxon>
        <taxon>Rotifera</taxon>
        <taxon>Eurotatoria</taxon>
        <taxon>Monogononta</taxon>
        <taxon>Pseudotrocha</taxon>
        <taxon>Ploima</taxon>
        <taxon>Brachionidae</taxon>
        <taxon>Brachionus</taxon>
    </lineage>
</organism>
<evidence type="ECO:0000256" key="2">
    <source>
        <dbReference type="ARBA" id="ARBA00022448"/>
    </source>
</evidence>
<keyword evidence="10 11" id="KW-0407">Ion channel</keyword>
<keyword evidence="2 11" id="KW-0813">Transport</keyword>
<dbReference type="Proteomes" id="UP000276133">
    <property type="component" value="Unassembled WGS sequence"/>
</dbReference>
<dbReference type="GO" id="GO:0005886">
    <property type="term" value="C:plasma membrane"/>
    <property type="evidence" value="ECO:0007669"/>
    <property type="project" value="TreeGrafter"/>
</dbReference>
<evidence type="ECO:0000256" key="1">
    <source>
        <dbReference type="ARBA" id="ARBA00004141"/>
    </source>
</evidence>
<evidence type="ECO:0000256" key="9">
    <source>
        <dbReference type="ARBA" id="ARBA00023201"/>
    </source>
</evidence>
<name>A0A3M7QP79_BRAPC</name>
<evidence type="ECO:0000313" key="12">
    <source>
        <dbReference type="EMBL" id="RNA13206.1"/>
    </source>
</evidence>
<dbReference type="Pfam" id="PF00858">
    <property type="entry name" value="ASC"/>
    <property type="match status" value="1"/>
</dbReference>
<dbReference type="OrthoDB" id="6021021at2759"/>
<keyword evidence="8" id="KW-0472">Membrane</keyword>
<dbReference type="InterPro" id="IPR001873">
    <property type="entry name" value="ENaC"/>
</dbReference>
<dbReference type="Gene3D" id="2.60.470.10">
    <property type="entry name" value="Acid-sensing ion channels like domains"/>
    <property type="match status" value="1"/>
</dbReference>
<keyword evidence="3 11" id="KW-0894">Sodium channel</keyword>
<evidence type="ECO:0000256" key="4">
    <source>
        <dbReference type="ARBA" id="ARBA00022692"/>
    </source>
</evidence>
<reference evidence="12 13" key="1">
    <citation type="journal article" date="2018" name="Sci. Rep.">
        <title>Genomic signatures of local adaptation to the degree of environmental predictability in rotifers.</title>
        <authorList>
            <person name="Franch-Gras L."/>
            <person name="Hahn C."/>
            <person name="Garcia-Roger E.M."/>
            <person name="Carmona M.J."/>
            <person name="Serra M."/>
            <person name="Gomez A."/>
        </authorList>
    </citation>
    <scope>NUCLEOTIDE SEQUENCE [LARGE SCALE GENOMIC DNA]</scope>
    <source>
        <strain evidence="12">HYR1</strain>
    </source>
</reference>
<keyword evidence="5" id="KW-1133">Transmembrane helix</keyword>
<evidence type="ECO:0000256" key="8">
    <source>
        <dbReference type="ARBA" id="ARBA00023136"/>
    </source>
</evidence>
<sequence length="459" mass="52801">MEHYFFNWNRWCNHNKVKQRFEKLTFYSYPYSTSVEIYESYLDEFPAVSICNLNPFDTTNQKTQVYFGQILNMKINSSSQSPAIYEVRRSLKLLISNLVSNLMTKNFQTDIKIVNNFDDMVLSCYFNGQKCDSRDFQRFFAFGYGQCFTFNKKINDTTGIKKTSKTGPESGLTLELFTGFSGQQQDYFIEKSGIFLAVHNNSANPAMSFEGIKLSVGKSVEIGIKRTFYRKLSEPFSKCREDTSKVLNDDPEFYKRTVKSGFYTRKNCFEICLLFKFIIPACNCTDPRINLSLTCDKECPVSCDTMEYTYQQSYSDYPTNTLMVNVFYQDLSSKFVKKTALISLQDLVASIGGLLGLFLGCSVLTLIEPIAFIIELVCELFMVKIKTSPSESSSFFIVLLSGHPPVRPVCFGQSNCLDDQDGKSFRQTVQRRTSKTIFIQFTIRKTFFINRLSNLEKKK</sequence>
<dbReference type="PRINTS" id="PR01078">
    <property type="entry name" value="AMINACHANNEL"/>
</dbReference>
<accession>A0A3M7QP79</accession>
<dbReference type="AlphaFoldDB" id="A0A3M7QP79"/>
<protein>
    <submittedName>
        <fullName evidence="12">Acid-sensing ion channel 5</fullName>
    </submittedName>
</protein>
<evidence type="ECO:0000313" key="13">
    <source>
        <dbReference type="Proteomes" id="UP000276133"/>
    </source>
</evidence>
<keyword evidence="13" id="KW-1185">Reference proteome</keyword>
<dbReference type="PANTHER" id="PTHR11690">
    <property type="entry name" value="AMILORIDE-SENSITIVE SODIUM CHANNEL-RELATED"/>
    <property type="match status" value="1"/>
</dbReference>
<dbReference type="PANTHER" id="PTHR11690:SF248">
    <property type="entry name" value="PICKPOCKET 17, ISOFORM A"/>
    <property type="match status" value="1"/>
</dbReference>
<keyword evidence="6" id="KW-0915">Sodium</keyword>
<gene>
    <name evidence="12" type="ORF">BpHYR1_038807</name>
</gene>
<dbReference type="Gene3D" id="1.10.287.770">
    <property type="entry name" value="YojJ-like"/>
    <property type="match status" value="1"/>
</dbReference>
<comment type="subcellular location">
    <subcellularLocation>
        <location evidence="1">Membrane</location>
        <topology evidence="1">Multi-pass membrane protein</topology>
    </subcellularLocation>
</comment>
<evidence type="ECO:0000256" key="7">
    <source>
        <dbReference type="ARBA" id="ARBA00023065"/>
    </source>
</evidence>
<evidence type="ECO:0000256" key="11">
    <source>
        <dbReference type="RuleBase" id="RU000679"/>
    </source>
</evidence>
<comment type="similarity">
    <text evidence="11">Belongs to the amiloride-sensitive sodium channel (TC 1.A.6) family.</text>
</comment>
<comment type="caution">
    <text evidence="12">The sequence shown here is derived from an EMBL/GenBank/DDBJ whole genome shotgun (WGS) entry which is preliminary data.</text>
</comment>
<dbReference type="EMBL" id="REGN01005472">
    <property type="protein sequence ID" value="RNA13206.1"/>
    <property type="molecule type" value="Genomic_DNA"/>
</dbReference>
<evidence type="ECO:0000256" key="3">
    <source>
        <dbReference type="ARBA" id="ARBA00022461"/>
    </source>
</evidence>
<evidence type="ECO:0000256" key="5">
    <source>
        <dbReference type="ARBA" id="ARBA00022989"/>
    </source>
</evidence>